<dbReference type="SUPFAM" id="SSF50249">
    <property type="entry name" value="Nucleic acid-binding proteins"/>
    <property type="match status" value="1"/>
</dbReference>
<accession>A0A0F9RU07</accession>
<dbReference type="InterPro" id="IPR012310">
    <property type="entry name" value="DNA_ligase_ATP-dep_cent"/>
</dbReference>
<dbReference type="GO" id="GO:0006310">
    <property type="term" value="P:DNA recombination"/>
    <property type="evidence" value="ECO:0007669"/>
    <property type="project" value="InterPro"/>
</dbReference>
<reference evidence="4" key="1">
    <citation type="journal article" date="2015" name="Nature">
        <title>Complex archaea that bridge the gap between prokaryotes and eukaryotes.</title>
        <authorList>
            <person name="Spang A."/>
            <person name="Saw J.H."/>
            <person name="Jorgensen S.L."/>
            <person name="Zaremba-Niedzwiedzka K."/>
            <person name="Martijn J."/>
            <person name="Lind A.E."/>
            <person name="van Eijk R."/>
            <person name="Schleper C."/>
            <person name="Guy L."/>
            <person name="Ettema T.J."/>
        </authorList>
    </citation>
    <scope>NUCLEOTIDE SEQUENCE</scope>
</reference>
<dbReference type="SUPFAM" id="SSF56091">
    <property type="entry name" value="DNA ligase/mRNA capping enzyme, catalytic domain"/>
    <property type="match status" value="1"/>
</dbReference>
<dbReference type="Gene3D" id="2.40.50.140">
    <property type="entry name" value="Nucleic acid-binding proteins"/>
    <property type="match status" value="1"/>
</dbReference>
<dbReference type="Pfam" id="PF05406">
    <property type="entry name" value="WGR"/>
    <property type="match status" value="1"/>
</dbReference>
<dbReference type="PANTHER" id="PTHR45674">
    <property type="entry name" value="DNA LIGASE 1/3 FAMILY MEMBER"/>
    <property type="match status" value="1"/>
</dbReference>
<dbReference type="InterPro" id="IPR008893">
    <property type="entry name" value="WGR_domain"/>
</dbReference>
<dbReference type="EMBL" id="LAZR01000975">
    <property type="protein sequence ID" value="KKN53352.1"/>
    <property type="molecule type" value="Genomic_DNA"/>
</dbReference>
<comment type="caution">
    <text evidence="4">The sequence shown here is derived from an EMBL/GenBank/DDBJ whole genome shotgun (WGS) entry which is preliminary data.</text>
</comment>
<proteinExistence type="inferred from homology"/>
<dbReference type="PANTHER" id="PTHR45674:SF4">
    <property type="entry name" value="DNA LIGASE 1"/>
    <property type="match status" value="1"/>
</dbReference>
<dbReference type="CDD" id="cd07971">
    <property type="entry name" value="OBF_DNA_ligase_LigD"/>
    <property type="match status" value="1"/>
</dbReference>
<protein>
    <recommendedName>
        <fullName evidence="3">ATP-dependent DNA ligase family profile domain-containing protein</fullName>
    </recommendedName>
</protein>
<evidence type="ECO:0000256" key="2">
    <source>
        <dbReference type="ARBA" id="ARBA00022598"/>
    </source>
</evidence>
<organism evidence="4">
    <name type="scientific">marine sediment metagenome</name>
    <dbReference type="NCBI Taxonomy" id="412755"/>
    <lineage>
        <taxon>unclassified sequences</taxon>
        <taxon>metagenomes</taxon>
        <taxon>ecological metagenomes</taxon>
    </lineage>
</organism>
<dbReference type="InterPro" id="IPR016059">
    <property type="entry name" value="DNA_ligase_ATP-dep_CS"/>
</dbReference>
<gene>
    <name evidence="4" type="ORF">LCGC14_0603220</name>
</gene>
<dbReference type="Gene3D" id="2.20.140.10">
    <property type="entry name" value="WGR domain"/>
    <property type="match status" value="1"/>
</dbReference>
<name>A0A0F9RU07_9ZZZZ</name>
<dbReference type="InterPro" id="IPR049809">
    <property type="entry name" value="YehF/YfeS-like_WGR"/>
</dbReference>
<dbReference type="InterPro" id="IPR012309">
    <property type="entry name" value="DNA_ligase_ATP-dep_C"/>
</dbReference>
<evidence type="ECO:0000256" key="1">
    <source>
        <dbReference type="ARBA" id="ARBA00007572"/>
    </source>
</evidence>
<feature type="domain" description="ATP-dependent DNA ligase family profile" evidence="3">
    <location>
        <begin position="306"/>
        <end position="420"/>
    </location>
</feature>
<dbReference type="GO" id="GO:0006281">
    <property type="term" value="P:DNA repair"/>
    <property type="evidence" value="ECO:0007669"/>
    <property type="project" value="InterPro"/>
</dbReference>
<dbReference type="Gene3D" id="3.30.470.30">
    <property type="entry name" value="DNA ligase/mRNA capping enzyme"/>
    <property type="match status" value="1"/>
</dbReference>
<dbReference type="GO" id="GO:0003910">
    <property type="term" value="F:DNA ligase (ATP) activity"/>
    <property type="evidence" value="ECO:0007669"/>
    <property type="project" value="InterPro"/>
</dbReference>
<comment type="similarity">
    <text evidence="1">Belongs to the ATP-dependent DNA ligase family.</text>
</comment>
<evidence type="ECO:0000259" key="3">
    <source>
        <dbReference type="PROSITE" id="PS50160"/>
    </source>
</evidence>
<dbReference type="AlphaFoldDB" id="A0A0F9RU07"/>
<dbReference type="PROSITE" id="PS50160">
    <property type="entry name" value="DNA_LIGASE_A3"/>
    <property type="match status" value="1"/>
</dbReference>
<dbReference type="CDD" id="cd07996">
    <property type="entry name" value="WGR_MMR_like"/>
    <property type="match status" value="1"/>
</dbReference>
<evidence type="ECO:0000313" key="4">
    <source>
        <dbReference type="EMBL" id="KKN53352.1"/>
    </source>
</evidence>
<sequence>MKKLSMETLQGMNKKQLYDYCRNNGIKGYSNMNKAYITNLILQSYKSQKQPIRKKSKPKITMEQKREDIRMLEVMQIAAVPKEQEKLEREIQRRKQRLNPKRYFEFHGTTSTGRKSAKFWEVWQDGKIIFVRFGIIGPDGRVMEKSYNTIEQASKGMEKQIRSKISKGYNELRTTIERKQITKSISKPKIRREVKISAIPKSRIRPMLASENEKYLDAPGYIAQQKYDGTRCIIIKKNNKISLIGRSWKSNYAPNFPEIVNDIKKIQLNSFILDSELTFFKGGKDIFLTALATEQSKKGYIAKCMVFDILEYNNKDVKNIPLSERIKLLEIVPKGLKHLEVVKSYKTNHKKFFENIISDKMQGEGVVLKDLESKYMESGRTKDWIKVKGWKSDEAIVVGVTHGTGIRSDSFGSLILVQYHNKKLKFVGRASGFKQSEQDVLIEKMKNIKTKEPQIGGIPSSKIKYWVKPKLVVEIKFQERTKDGKFRFPSFLRIRNDKTPKECTI</sequence>
<keyword evidence="2" id="KW-0436">Ligase</keyword>
<dbReference type="Pfam" id="PF01068">
    <property type="entry name" value="DNA_ligase_A_M"/>
    <property type="match status" value="1"/>
</dbReference>
<dbReference type="InterPro" id="IPR012340">
    <property type="entry name" value="NA-bd_OB-fold"/>
</dbReference>
<dbReference type="PROSITE" id="PS00697">
    <property type="entry name" value="DNA_LIGASE_A1"/>
    <property type="match status" value="1"/>
</dbReference>
<dbReference type="InterPro" id="IPR050191">
    <property type="entry name" value="ATP-dep_DNA_ligase"/>
</dbReference>
<dbReference type="Pfam" id="PF04679">
    <property type="entry name" value="DNA_ligase_A_C"/>
    <property type="match status" value="1"/>
</dbReference>
<dbReference type="GO" id="GO:0005524">
    <property type="term" value="F:ATP binding"/>
    <property type="evidence" value="ECO:0007669"/>
    <property type="project" value="InterPro"/>
</dbReference>